<dbReference type="Proteomes" id="UP000305883">
    <property type="component" value="Unassembled WGS sequence"/>
</dbReference>
<evidence type="ECO:0000256" key="1">
    <source>
        <dbReference type="SAM" id="MobiDB-lite"/>
    </source>
</evidence>
<evidence type="ECO:0000313" key="3">
    <source>
        <dbReference type="Proteomes" id="UP000305883"/>
    </source>
</evidence>
<organism evidence="2 3">
    <name type="scientific">Colletotrichum higginsianum</name>
    <dbReference type="NCBI Taxonomy" id="80884"/>
    <lineage>
        <taxon>Eukaryota</taxon>
        <taxon>Fungi</taxon>
        <taxon>Dikarya</taxon>
        <taxon>Ascomycota</taxon>
        <taxon>Pezizomycotina</taxon>
        <taxon>Sordariomycetes</taxon>
        <taxon>Hypocreomycetidae</taxon>
        <taxon>Glomerellales</taxon>
        <taxon>Glomerellaceae</taxon>
        <taxon>Colletotrichum</taxon>
        <taxon>Colletotrichum destructivum species complex</taxon>
    </lineage>
</organism>
<protein>
    <submittedName>
        <fullName evidence="2">Uncharacterized protein</fullName>
    </submittedName>
</protein>
<comment type="caution">
    <text evidence="2">The sequence shown here is derived from an EMBL/GenBank/DDBJ whole genome shotgun (WGS) entry which is preliminary data.</text>
</comment>
<dbReference type="AlphaFoldDB" id="A0A4T0VCP5"/>
<gene>
    <name evidence="2" type="ORF">CH35J_012857</name>
</gene>
<feature type="region of interest" description="Disordered" evidence="1">
    <location>
        <begin position="19"/>
        <end position="59"/>
    </location>
</feature>
<proteinExistence type="predicted"/>
<sequence>MVELDGQHDSRSTTLTRMGINLSADEEGHDGPADLGLPRRRRKSPRPSLPAMTNIHDTDKERLQSRQFGDLARIINTDKRNYGGDMYDVFDMELAVFRGACSKLEIRPQHYALAFSFMPRDKAADFYY</sequence>
<name>A0A4T0VCP5_9PEZI</name>
<evidence type="ECO:0000313" key="2">
    <source>
        <dbReference type="EMBL" id="TIC89457.1"/>
    </source>
</evidence>
<dbReference type="EMBL" id="MWPZ01000016">
    <property type="protein sequence ID" value="TIC89457.1"/>
    <property type="molecule type" value="Genomic_DNA"/>
</dbReference>
<reference evidence="2 3" key="1">
    <citation type="journal article" date="2019" name="Genome Biol. Evol.">
        <title>Genomic Plasticity Mediated by Transposable Elements in the Plant Pathogenic Fungus Colletotrichum higginsianum.</title>
        <authorList>
            <person name="Tsushima A."/>
            <person name="Gan P."/>
            <person name="Kumakura N."/>
            <person name="Narusaka M."/>
            <person name="Takano Y."/>
            <person name="Narusaka Y."/>
            <person name="Shirasu K."/>
        </authorList>
    </citation>
    <scope>NUCLEOTIDE SEQUENCE [LARGE SCALE GENOMIC DNA]</scope>
    <source>
        <strain evidence="2 3">MAFF305635-RFP</strain>
    </source>
</reference>
<accession>A0A4T0VCP5</accession>
<dbReference type="OrthoDB" id="4850545at2759"/>